<keyword evidence="4 9" id="KW-0808">Transferase</keyword>
<keyword evidence="8 9" id="KW-0012">Acyltransferase</keyword>
<evidence type="ECO:0000256" key="5">
    <source>
        <dbReference type="ARBA" id="ARBA00022692"/>
    </source>
</evidence>
<comment type="similarity">
    <text evidence="2 9">Belongs to the CN hydrolase family. Apolipoprotein N-acyltransferase subfamily.</text>
</comment>
<keyword evidence="12" id="KW-1185">Reference proteome</keyword>
<comment type="caution">
    <text evidence="11">The sequence shown here is derived from an EMBL/GenBank/DDBJ whole genome shotgun (WGS) entry which is preliminary data.</text>
</comment>
<feature type="domain" description="CN hydrolase" evidence="10">
    <location>
        <begin position="213"/>
        <end position="485"/>
    </location>
</feature>
<dbReference type="InterPro" id="IPR045378">
    <property type="entry name" value="LNT_N"/>
</dbReference>
<dbReference type="PROSITE" id="PS50263">
    <property type="entry name" value="CN_HYDROLASE"/>
    <property type="match status" value="1"/>
</dbReference>
<dbReference type="InterPro" id="IPR036526">
    <property type="entry name" value="C-N_Hydrolase_sf"/>
</dbReference>
<dbReference type="InterPro" id="IPR003010">
    <property type="entry name" value="C-N_Hydrolase"/>
</dbReference>
<keyword evidence="5 9" id="KW-0812">Transmembrane</keyword>
<evidence type="ECO:0000313" key="11">
    <source>
        <dbReference type="EMBL" id="GAA0876556.1"/>
    </source>
</evidence>
<dbReference type="EMBL" id="BAAAFH010000022">
    <property type="protein sequence ID" value="GAA0876556.1"/>
    <property type="molecule type" value="Genomic_DNA"/>
</dbReference>
<comment type="catalytic activity">
    <reaction evidence="9">
        <text>N-terminal S-1,2-diacyl-sn-glyceryl-L-cysteinyl-[lipoprotein] + a glycerophospholipid = N-acyl-S-1,2-diacyl-sn-glyceryl-L-cysteinyl-[lipoprotein] + a 2-acyl-sn-glycero-3-phospholipid + H(+)</text>
        <dbReference type="Rhea" id="RHEA:48228"/>
        <dbReference type="Rhea" id="RHEA-COMP:14681"/>
        <dbReference type="Rhea" id="RHEA-COMP:14684"/>
        <dbReference type="ChEBI" id="CHEBI:15378"/>
        <dbReference type="ChEBI" id="CHEBI:136912"/>
        <dbReference type="ChEBI" id="CHEBI:140656"/>
        <dbReference type="ChEBI" id="CHEBI:140657"/>
        <dbReference type="ChEBI" id="CHEBI:140660"/>
        <dbReference type="EC" id="2.3.1.269"/>
    </reaction>
</comment>
<name>A0ABN1MT90_9FLAO</name>
<keyword evidence="7 9" id="KW-0472">Membrane</keyword>
<reference evidence="11 12" key="1">
    <citation type="journal article" date="2019" name="Int. J. Syst. Evol. Microbiol.">
        <title>The Global Catalogue of Microorganisms (GCM) 10K type strain sequencing project: providing services to taxonomists for standard genome sequencing and annotation.</title>
        <authorList>
            <consortium name="The Broad Institute Genomics Platform"/>
            <consortium name="The Broad Institute Genome Sequencing Center for Infectious Disease"/>
            <person name="Wu L."/>
            <person name="Ma J."/>
        </authorList>
    </citation>
    <scope>NUCLEOTIDE SEQUENCE [LARGE SCALE GENOMIC DNA]</scope>
    <source>
        <strain evidence="11 12">JCM 16083</strain>
    </source>
</reference>
<feature type="transmembrane region" description="Helical" evidence="9">
    <location>
        <begin position="12"/>
        <end position="33"/>
    </location>
</feature>
<keyword evidence="6 9" id="KW-1133">Transmembrane helix</keyword>
<dbReference type="Pfam" id="PF20154">
    <property type="entry name" value="LNT_N"/>
    <property type="match status" value="1"/>
</dbReference>
<feature type="transmembrane region" description="Helical" evidence="9">
    <location>
        <begin position="104"/>
        <end position="122"/>
    </location>
</feature>
<feature type="transmembrane region" description="Helical" evidence="9">
    <location>
        <begin position="142"/>
        <end position="164"/>
    </location>
</feature>
<feature type="transmembrane region" description="Helical" evidence="9">
    <location>
        <begin position="498"/>
        <end position="519"/>
    </location>
</feature>
<accession>A0ABN1MT90</accession>
<feature type="transmembrane region" description="Helical" evidence="9">
    <location>
        <begin position="185"/>
        <end position="204"/>
    </location>
</feature>
<dbReference type="PANTHER" id="PTHR38686:SF1">
    <property type="entry name" value="APOLIPOPROTEIN N-ACYLTRANSFERASE"/>
    <property type="match status" value="1"/>
</dbReference>
<comment type="subcellular location">
    <subcellularLocation>
        <location evidence="1 9">Cell membrane</location>
        <topology evidence="1 9">Multi-pass membrane protein</topology>
    </subcellularLocation>
</comment>
<evidence type="ECO:0000256" key="1">
    <source>
        <dbReference type="ARBA" id="ARBA00004651"/>
    </source>
</evidence>
<evidence type="ECO:0000256" key="7">
    <source>
        <dbReference type="ARBA" id="ARBA00023136"/>
    </source>
</evidence>
<evidence type="ECO:0000256" key="8">
    <source>
        <dbReference type="ARBA" id="ARBA00023315"/>
    </source>
</evidence>
<dbReference type="PANTHER" id="PTHR38686">
    <property type="entry name" value="APOLIPOPROTEIN N-ACYLTRANSFERASE"/>
    <property type="match status" value="1"/>
</dbReference>
<dbReference type="InterPro" id="IPR004563">
    <property type="entry name" value="Apolipo_AcylTrfase"/>
</dbReference>
<dbReference type="EC" id="2.3.1.269" evidence="9"/>
<comment type="pathway">
    <text evidence="9">Protein modification; lipoprotein biosynthesis (N-acyl transfer).</text>
</comment>
<dbReference type="CDD" id="cd07571">
    <property type="entry name" value="ALP_N-acyl_transferase"/>
    <property type="match status" value="1"/>
</dbReference>
<dbReference type="Proteomes" id="UP001501126">
    <property type="component" value="Unassembled WGS sequence"/>
</dbReference>
<evidence type="ECO:0000256" key="4">
    <source>
        <dbReference type="ARBA" id="ARBA00022679"/>
    </source>
</evidence>
<feature type="transmembrane region" description="Helical" evidence="9">
    <location>
        <begin position="45"/>
        <end position="66"/>
    </location>
</feature>
<evidence type="ECO:0000256" key="9">
    <source>
        <dbReference type="HAMAP-Rule" id="MF_01148"/>
    </source>
</evidence>
<gene>
    <name evidence="9 11" type="primary">lnt</name>
    <name evidence="11" type="ORF">GCM10009118_29660</name>
</gene>
<feature type="transmembrane region" description="Helical" evidence="9">
    <location>
        <begin position="72"/>
        <end position="92"/>
    </location>
</feature>
<protein>
    <recommendedName>
        <fullName evidence="9">Apolipoprotein N-acyltransferase</fullName>
        <shortName evidence="9">ALP N-acyltransferase</shortName>
        <ecNumber evidence="9">2.3.1.269</ecNumber>
    </recommendedName>
</protein>
<evidence type="ECO:0000313" key="12">
    <source>
        <dbReference type="Proteomes" id="UP001501126"/>
    </source>
</evidence>
<dbReference type="NCBIfam" id="TIGR00546">
    <property type="entry name" value="lnt"/>
    <property type="match status" value="1"/>
</dbReference>
<dbReference type="Pfam" id="PF00795">
    <property type="entry name" value="CN_hydrolase"/>
    <property type="match status" value="1"/>
</dbReference>
<evidence type="ECO:0000256" key="2">
    <source>
        <dbReference type="ARBA" id="ARBA00010065"/>
    </source>
</evidence>
<dbReference type="Gene3D" id="3.60.110.10">
    <property type="entry name" value="Carbon-nitrogen hydrolase"/>
    <property type="match status" value="1"/>
</dbReference>
<comment type="function">
    <text evidence="9">Catalyzes the phospholipid dependent N-acylation of the N-terminal cysteine of apolipoprotein, the last step in lipoprotein maturation.</text>
</comment>
<evidence type="ECO:0000256" key="6">
    <source>
        <dbReference type="ARBA" id="ARBA00022989"/>
    </source>
</evidence>
<evidence type="ECO:0000256" key="3">
    <source>
        <dbReference type="ARBA" id="ARBA00022475"/>
    </source>
</evidence>
<evidence type="ECO:0000259" key="10">
    <source>
        <dbReference type="PROSITE" id="PS50263"/>
    </source>
</evidence>
<organism evidence="11 12">
    <name type="scientific">Wandonia haliotis</name>
    <dbReference type="NCBI Taxonomy" id="574963"/>
    <lineage>
        <taxon>Bacteria</taxon>
        <taxon>Pseudomonadati</taxon>
        <taxon>Bacteroidota</taxon>
        <taxon>Flavobacteriia</taxon>
        <taxon>Flavobacteriales</taxon>
        <taxon>Crocinitomicaceae</taxon>
        <taxon>Wandonia</taxon>
    </lineage>
</organism>
<dbReference type="SUPFAM" id="SSF56317">
    <property type="entry name" value="Carbon-nitrogen hydrolase"/>
    <property type="match status" value="1"/>
</dbReference>
<keyword evidence="3 9" id="KW-1003">Cell membrane</keyword>
<sequence length="533" mass="60575">MAILSGLLLALSFPHIGGMNLVALVALIPLLLAEDRLSEKKRSGWSMLGLGYLAFFVYNLLTTWWIYFADPIGAIMAVLANSLLMALAFWVFHFAKKNIGRNQGYLAFVFIWMAFEYQHFNWELSWPWLSFGNVFANAPILVQWYEWTGVTGGTLWVLVVNLLIYKLLRNRYVHRQEWSGLKRMGGLISLVVLLPIVGSIIRYVTYDEKKNPVDIVVTQPNIDPYVEKFGPQMLSWQEQLDRITISANKVIDSSVDFVLAPETAIPFELDEATFSRTIIYEYLDSVLQSWNGPDLLIGASTVRIFDTKNSYVSRLMKDGRFYESYNTSVHMGRNHPLRFVHKSKLVLGVEKIPFASMFPFLENFALDLGGASGSLGVEEKAVTLEGKGVEFASLVCYESVYGDFVSQFVNEGAEILFVITNDGWWKDTPGYKQHFDFSRLRAIETRRSVARSANTGISGFINQRGDVIQKSGWDEQIALRQTLNLNAEQTIYATYGDILGRVSWFVTMLIMILTVVRYLRKFGTKTPYGGREE</sequence>
<dbReference type="HAMAP" id="MF_01148">
    <property type="entry name" value="Lnt"/>
    <property type="match status" value="1"/>
</dbReference>
<proteinExistence type="inferred from homology"/>